<keyword evidence="7" id="KW-0805">Transcription regulation</keyword>
<reference evidence="14" key="2">
    <citation type="submission" date="2025-09" db="UniProtKB">
        <authorList>
            <consortium name="Ensembl"/>
        </authorList>
    </citation>
    <scope>IDENTIFICATION</scope>
</reference>
<dbReference type="GO" id="GO:0008270">
    <property type="term" value="F:zinc ion binding"/>
    <property type="evidence" value="ECO:0007669"/>
    <property type="project" value="UniProtKB-KW"/>
</dbReference>
<accession>A0A8C9ZEP2</accession>
<dbReference type="FunFam" id="3.30.160.60:FF:000478">
    <property type="entry name" value="Zinc finger protein 133"/>
    <property type="match status" value="2"/>
</dbReference>
<evidence type="ECO:0000256" key="11">
    <source>
        <dbReference type="PROSITE-ProRule" id="PRU00042"/>
    </source>
</evidence>
<evidence type="ECO:0000256" key="1">
    <source>
        <dbReference type="ARBA" id="ARBA00004123"/>
    </source>
</evidence>
<dbReference type="Pfam" id="PF13465">
    <property type="entry name" value="zf-H2C2_2"/>
    <property type="match status" value="1"/>
</dbReference>
<dbReference type="GO" id="GO:0000981">
    <property type="term" value="F:DNA-binding transcription factor activity, RNA polymerase II-specific"/>
    <property type="evidence" value="ECO:0007669"/>
    <property type="project" value="TreeGrafter"/>
</dbReference>
<name>A0A8C9ZEP2_SANLU</name>
<feature type="domain" description="C2H2-type" evidence="13">
    <location>
        <begin position="468"/>
        <end position="495"/>
    </location>
</feature>
<evidence type="ECO:0000313" key="15">
    <source>
        <dbReference type="Proteomes" id="UP000694568"/>
    </source>
</evidence>
<evidence type="ECO:0000313" key="14">
    <source>
        <dbReference type="Ensembl" id="ENSSLUP00000039111.1"/>
    </source>
</evidence>
<keyword evidence="5 11" id="KW-0863">Zinc-finger</keyword>
<comment type="similarity">
    <text evidence="2">Belongs to the krueppel C2H2-type zinc-finger protein family.</text>
</comment>
<dbReference type="SMART" id="SM00355">
    <property type="entry name" value="ZnF_C2H2"/>
    <property type="match status" value="8"/>
</dbReference>
<feature type="region of interest" description="Disordered" evidence="12">
    <location>
        <begin position="257"/>
        <end position="283"/>
    </location>
</feature>
<feature type="region of interest" description="Disordered" evidence="12">
    <location>
        <begin position="84"/>
        <end position="108"/>
    </location>
</feature>
<evidence type="ECO:0000256" key="10">
    <source>
        <dbReference type="ARBA" id="ARBA00023242"/>
    </source>
</evidence>
<feature type="domain" description="C2H2-type" evidence="13">
    <location>
        <begin position="608"/>
        <end position="635"/>
    </location>
</feature>
<dbReference type="FunFam" id="3.30.160.60:FF:000912">
    <property type="entry name" value="Zinc finger protein 660"/>
    <property type="match status" value="2"/>
</dbReference>
<dbReference type="Ensembl" id="ENSSLUT00000040383.1">
    <property type="protein sequence ID" value="ENSSLUP00000039111.1"/>
    <property type="gene ID" value="ENSSLUG00000017503.1"/>
</dbReference>
<keyword evidence="9" id="KW-0804">Transcription</keyword>
<dbReference type="Proteomes" id="UP000694568">
    <property type="component" value="Unplaced"/>
</dbReference>
<keyword evidence="10" id="KW-0539">Nucleus</keyword>
<organism evidence="14 15">
    <name type="scientific">Sander lucioperca</name>
    <name type="common">Pike-perch</name>
    <name type="synonym">Perca lucioperca</name>
    <dbReference type="NCBI Taxonomy" id="283035"/>
    <lineage>
        <taxon>Eukaryota</taxon>
        <taxon>Metazoa</taxon>
        <taxon>Chordata</taxon>
        <taxon>Craniata</taxon>
        <taxon>Vertebrata</taxon>
        <taxon>Euteleostomi</taxon>
        <taxon>Actinopterygii</taxon>
        <taxon>Neopterygii</taxon>
        <taxon>Teleostei</taxon>
        <taxon>Neoteleostei</taxon>
        <taxon>Acanthomorphata</taxon>
        <taxon>Eupercaria</taxon>
        <taxon>Perciformes</taxon>
        <taxon>Percoidei</taxon>
        <taxon>Percidae</taxon>
        <taxon>Luciopercinae</taxon>
        <taxon>Sander</taxon>
    </lineage>
</organism>
<dbReference type="FunFam" id="3.30.160.60:FF:000557">
    <property type="entry name" value="zinc finger and SCAN domain-containing protein 29"/>
    <property type="match status" value="1"/>
</dbReference>
<feature type="compositionally biased region" description="Polar residues" evidence="12">
    <location>
        <begin position="216"/>
        <end position="235"/>
    </location>
</feature>
<dbReference type="FunFam" id="3.30.160.60:FF:003287">
    <property type="entry name" value="Zgc:113343"/>
    <property type="match status" value="2"/>
</dbReference>
<feature type="domain" description="C2H2-type" evidence="13">
    <location>
        <begin position="496"/>
        <end position="523"/>
    </location>
</feature>
<keyword evidence="4" id="KW-0677">Repeat</keyword>
<dbReference type="GO" id="GO:0005634">
    <property type="term" value="C:nucleus"/>
    <property type="evidence" value="ECO:0007669"/>
    <property type="project" value="UniProtKB-SubCell"/>
</dbReference>
<protein>
    <recommendedName>
        <fullName evidence="13">C2H2-type domain-containing protein</fullName>
    </recommendedName>
</protein>
<keyword evidence="15" id="KW-1185">Reference proteome</keyword>
<feature type="domain" description="C2H2-type" evidence="13">
    <location>
        <begin position="524"/>
        <end position="551"/>
    </location>
</feature>
<feature type="domain" description="C2H2-type" evidence="13">
    <location>
        <begin position="412"/>
        <end position="439"/>
    </location>
</feature>
<proteinExistence type="inferred from homology"/>
<evidence type="ECO:0000256" key="12">
    <source>
        <dbReference type="SAM" id="MobiDB-lite"/>
    </source>
</evidence>
<evidence type="ECO:0000259" key="13">
    <source>
        <dbReference type="PROSITE" id="PS50157"/>
    </source>
</evidence>
<sequence>MSSVECLREFVTERLTAAAEEIFRVVEKTIVEYEEEIARQRRLLDVVWKPEIKLHRIELPQQHVCNEEEVLSDQQLCIQERNSSLDQEDPEPPQIKEEQEELCPSQEGEQLVLKQETDTFMLTPTYEESDHSEGQTLNFNPDDDSLSAAEKESVANMPVITSVVSEANSDHQLLSHNSHEAESQDQKGGKHGDSGSTRNAEPEPKKRRRKSRSHSNNVDNTNVSEIHPNTQTELPQQHVCKEEVVLSDQQLCIQERNSSLDQEDPEPPQIKEEQEELCTSQEGEQLVLKQETDTFMLTPTYEESDHSEGQTLNFNPDDDSLSAAEKESVANMPVITSVVSEANSDHQLLSHNSHEAESQDQKGGKHGDSESTRNAEPEPKKRRRKSRSHSNNVDNTNVSEIHPNTQTGKKSFICDTCGKDFKCNSAFQRHMRTHTSEKLYVCKTCGKNFGRRFSLLVHMRTHTGEKPYSCKTCGKDFRTNKVLFYHTRTHTGEKPYVCETCGKSHHDSSALIRHMRLHTGEKPYSCKTCGKDFRRKDVLNIHMRIHTGEKPYVCKTCGKRYHDDSALQRHMRIHTGERPYSCKTCGKDFRRKDVFNVHMRIHTGEKPYGCKTCGKRFYEASALGKHMRTHTGEKITDKIVACWST</sequence>
<dbReference type="InterPro" id="IPR036236">
    <property type="entry name" value="Znf_C2H2_sf"/>
</dbReference>
<dbReference type="FunFam" id="3.30.160.60:FF:001370">
    <property type="entry name" value="Zinc finger protein"/>
    <property type="match status" value="1"/>
</dbReference>
<dbReference type="PROSITE" id="PS00028">
    <property type="entry name" value="ZINC_FINGER_C2H2_1"/>
    <property type="match status" value="7"/>
</dbReference>
<dbReference type="Gene3D" id="3.30.160.60">
    <property type="entry name" value="Classic Zinc Finger"/>
    <property type="match status" value="8"/>
</dbReference>
<feature type="region of interest" description="Disordered" evidence="12">
    <location>
        <begin position="175"/>
        <end position="236"/>
    </location>
</feature>
<dbReference type="Pfam" id="PF13894">
    <property type="entry name" value="zf-C2H2_4"/>
    <property type="match status" value="1"/>
</dbReference>
<evidence type="ECO:0000256" key="6">
    <source>
        <dbReference type="ARBA" id="ARBA00022833"/>
    </source>
</evidence>
<dbReference type="GO" id="GO:0000978">
    <property type="term" value="F:RNA polymerase II cis-regulatory region sequence-specific DNA binding"/>
    <property type="evidence" value="ECO:0007669"/>
    <property type="project" value="TreeGrafter"/>
</dbReference>
<evidence type="ECO:0000256" key="5">
    <source>
        <dbReference type="ARBA" id="ARBA00022771"/>
    </source>
</evidence>
<evidence type="ECO:0000256" key="7">
    <source>
        <dbReference type="ARBA" id="ARBA00023015"/>
    </source>
</evidence>
<feature type="compositionally biased region" description="Basic and acidic residues" evidence="12">
    <location>
        <begin position="177"/>
        <end position="193"/>
    </location>
</feature>
<keyword evidence="3" id="KW-0479">Metal-binding</keyword>
<dbReference type="PROSITE" id="PS50157">
    <property type="entry name" value="ZINC_FINGER_C2H2_2"/>
    <property type="match status" value="8"/>
</dbReference>
<dbReference type="SUPFAM" id="SSF57667">
    <property type="entry name" value="beta-beta-alpha zinc fingers"/>
    <property type="match status" value="4"/>
</dbReference>
<evidence type="ECO:0000256" key="9">
    <source>
        <dbReference type="ARBA" id="ARBA00023163"/>
    </source>
</evidence>
<feature type="domain" description="C2H2-type" evidence="13">
    <location>
        <begin position="580"/>
        <end position="607"/>
    </location>
</feature>
<dbReference type="Pfam" id="PF00096">
    <property type="entry name" value="zf-C2H2"/>
    <property type="match status" value="5"/>
</dbReference>
<evidence type="ECO:0000256" key="2">
    <source>
        <dbReference type="ARBA" id="ARBA00006991"/>
    </source>
</evidence>
<dbReference type="PANTHER" id="PTHR24388:SF99">
    <property type="entry name" value="GASTRULA ZINC FINGER PROTEIN XLCGF52.1-LIKE ISOFORM X1-RELATED"/>
    <property type="match status" value="1"/>
</dbReference>
<evidence type="ECO:0000256" key="4">
    <source>
        <dbReference type="ARBA" id="ARBA00022737"/>
    </source>
</evidence>
<comment type="subcellular location">
    <subcellularLocation>
        <location evidence="1">Nucleus</location>
    </subcellularLocation>
</comment>
<keyword evidence="8" id="KW-0238">DNA-binding</keyword>
<dbReference type="PANTHER" id="PTHR24388">
    <property type="entry name" value="ZINC FINGER PROTEIN"/>
    <property type="match status" value="1"/>
</dbReference>
<dbReference type="AlphaFoldDB" id="A0A8C9ZEP2"/>
<evidence type="ECO:0000256" key="3">
    <source>
        <dbReference type="ARBA" id="ARBA00022723"/>
    </source>
</evidence>
<reference evidence="14" key="1">
    <citation type="submission" date="2025-08" db="UniProtKB">
        <authorList>
            <consortium name="Ensembl"/>
        </authorList>
    </citation>
    <scope>IDENTIFICATION</scope>
</reference>
<feature type="domain" description="C2H2-type" evidence="13">
    <location>
        <begin position="552"/>
        <end position="579"/>
    </location>
</feature>
<feature type="compositionally biased region" description="Basic and acidic residues" evidence="12">
    <location>
        <begin position="352"/>
        <end position="379"/>
    </location>
</feature>
<dbReference type="InterPro" id="IPR050527">
    <property type="entry name" value="Snail/Krueppel_Znf"/>
</dbReference>
<feature type="region of interest" description="Disordered" evidence="12">
    <location>
        <begin position="350"/>
        <end position="405"/>
    </location>
</feature>
<evidence type="ECO:0000256" key="8">
    <source>
        <dbReference type="ARBA" id="ARBA00023125"/>
    </source>
</evidence>
<dbReference type="GeneTree" id="ENSGT01150000286952"/>
<dbReference type="InterPro" id="IPR013087">
    <property type="entry name" value="Znf_C2H2_type"/>
</dbReference>
<feature type="compositionally biased region" description="Polar residues" evidence="12">
    <location>
        <begin position="391"/>
        <end position="405"/>
    </location>
</feature>
<keyword evidence="6" id="KW-0862">Zinc</keyword>
<feature type="domain" description="C2H2-type" evidence="13">
    <location>
        <begin position="440"/>
        <end position="467"/>
    </location>
</feature>